<dbReference type="SMART" id="SM00320">
    <property type="entry name" value="WD40"/>
    <property type="match status" value="2"/>
</dbReference>
<dbReference type="InterPro" id="IPR001680">
    <property type="entry name" value="WD40_rpt"/>
</dbReference>
<dbReference type="GO" id="GO:0003677">
    <property type="term" value="F:DNA binding"/>
    <property type="evidence" value="ECO:0007669"/>
    <property type="project" value="InterPro"/>
</dbReference>
<dbReference type="GO" id="GO:0006888">
    <property type="term" value="P:endoplasmic reticulum to Golgi vesicle-mediated transport"/>
    <property type="evidence" value="ECO:0007669"/>
    <property type="project" value="TreeGrafter"/>
</dbReference>
<gene>
    <name evidence="5" type="ORF">LSALG_LOCUS29143</name>
</gene>
<evidence type="ECO:0000313" key="5">
    <source>
        <dbReference type="EMBL" id="CAI9289925.1"/>
    </source>
</evidence>
<feature type="repeat" description="WD" evidence="3">
    <location>
        <begin position="153"/>
        <end position="194"/>
    </location>
</feature>
<dbReference type="GO" id="GO:0006891">
    <property type="term" value="P:intra-Golgi vesicle-mediated transport"/>
    <property type="evidence" value="ECO:0007669"/>
    <property type="project" value="TreeGrafter"/>
</dbReference>
<dbReference type="Gene3D" id="1.10.10.60">
    <property type="entry name" value="Homeodomain-like"/>
    <property type="match status" value="1"/>
</dbReference>
<dbReference type="InterPro" id="IPR036322">
    <property type="entry name" value="WD40_repeat_dom_sf"/>
</dbReference>
<dbReference type="InterPro" id="IPR009057">
    <property type="entry name" value="Homeodomain-like_sf"/>
</dbReference>
<name>A0AA35ZC91_LACSI</name>
<dbReference type="InterPro" id="IPR050844">
    <property type="entry name" value="Coatomer_complex_subunit"/>
</dbReference>
<evidence type="ECO:0000256" key="2">
    <source>
        <dbReference type="ARBA" id="ARBA00022737"/>
    </source>
</evidence>
<evidence type="ECO:0000259" key="4">
    <source>
        <dbReference type="Pfam" id="PF09111"/>
    </source>
</evidence>
<dbReference type="Proteomes" id="UP001177003">
    <property type="component" value="Chromosome 6"/>
</dbReference>
<evidence type="ECO:0000313" key="6">
    <source>
        <dbReference type="Proteomes" id="UP001177003"/>
    </source>
</evidence>
<evidence type="ECO:0000256" key="3">
    <source>
        <dbReference type="PROSITE-ProRule" id="PRU00221"/>
    </source>
</evidence>
<feature type="domain" description="SLIDE" evidence="4">
    <location>
        <begin position="95"/>
        <end position="147"/>
    </location>
</feature>
<reference evidence="5" key="1">
    <citation type="submission" date="2023-04" db="EMBL/GenBank/DDBJ databases">
        <authorList>
            <person name="Vijverberg K."/>
            <person name="Xiong W."/>
            <person name="Schranz E."/>
        </authorList>
    </citation>
    <scope>NUCLEOTIDE SEQUENCE</scope>
</reference>
<dbReference type="GO" id="GO:0006886">
    <property type="term" value="P:intracellular protein transport"/>
    <property type="evidence" value="ECO:0007669"/>
    <property type="project" value="TreeGrafter"/>
</dbReference>
<dbReference type="GO" id="GO:0006338">
    <property type="term" value="P:chromatin remodeling"/>
    <property type="evidence" value="ECO:0007669"/>
    <property type="project" value="InterPro"/>
</dbReference>
<dbReference type="AlphaFoldDB" id="A0AA35ZC91"/>
<dbReference type="GO" id="GO:0006890">
    <property type="term" value="P:retrograde vesicle-mediated transport, Golgi to endoplasmic reticulum"/>
    <property type="evidence" value="ECO:0007669"/>
    <property type="project" value="TreeGrafter"/>
</dbReference>
<dbReference type="GO" id="GO:0005634">
    <property type="term" value="C:nucleus"/>
    <property type="evidence" value="ECO:0007669"/>
    <property type="project" value="InterPro"/>
</dbReference>
<protein>
    <recommendedName>
        <fullName evidence="4">SLIDE domain-containing protein</fullName>
    </recommendedName>
</protein>
<dbReference type="Pfam" id="PF09111">
    <property type="entry name" value="SLIDE"/>
    <property type="match status" value="1"/>
</dbReference>
<dbReference type="InterPro" id="IPR015195">
    <property type="entry name" value="SLIDE"/>
</dbReference>
<keyword evidence="6" id="KW-1185">Reference proteome</keyword>
<keyword evidence="2" id="KW-0677">Repeat</keyword>
<dbReference type="SUPFAM" id="SSF50978">
    <property type="entry name" value="WD40 repeat-like"/>
    <property type="match status" value="1"/>
</dbReference>
<sequence>MEFGGGGEGRWLVEAMNNMNEEILFLTDLVVSASLVQTVRVWDIGALKKKTVSPADDNLRLSQIIADPRDSLHGVGETSILLLGLVRSMVGVIWICMVQKLGYGNWDELKAAFRTTPLFKFDWFVKLRTTQELARRCDTLIRLVDSENQCPKLEQSDRGVNWASFHPTLPLIVSGADDHQIKIWRMNDTKAWEVDTLRGHMNNVSCVLFHARQDIIVSNLEDKSIRLQIFRWEHDIFWILGCHPEMNLLAAGHDSGMIVFKLERERPAFSVRILLQHILLGDSTTLRQ</sequence>
<dbReference type="Pfam" id="PF00400">
    <property type="entry name" value="WD40"/>
    <property type="match status" value="2"/>
</dbReference>
<dbReference type="PROSITE" id="PS50082">
    <property type="entry name" value="WD_REPEATS_2"/>
    <property type="match status" value="1"/>
</dbReference>
<accession>A0AA35ZC91</accession>
<dbReference type="InterPro" id="IPR015943">
    <property type="entry name" value="WD40/YVTN_repeat-like_dom_sf"/>
</dbReference>
<dbReference type="Gene3D" id="2.130.10.10">
    <property type="entry name" value="YVTN repeat-like/Quinoprotein amine dehydrogenase"/>
    <property type="match status" value="1"/>
</dbReference>
<dbReference type="EMBL" id="OX465082">
    <property type="protein sequence ID" value="CAI9289925.1"/>
    <property type="molecule type" value="Genomic_DNA"/>
</dbReference>
<dbReference type="PANTHER" id="PTHR19876">
    <property type="entry name" value="COATOMER"/>
    <property type="match status" value="1"/>
</dbReference>
<dbReference type="GO" id="GO:0030126">
    <property type="term" value="C:COPI vesicle coat"/>
    <property type="evidence" value="ECO:0007669"/>
    <property type="project" value="TreeGrafter"/>
</dbReference>
<keyword evidence="1 3" id="KW-0853">WD repeat</keyword>
<dbReference type="PANTHER" id="PTHR19876:SF42">
    <property type="entry name" value="COATOMER SUBUNIT ALPHA"/>
    <property type="match status" value="1"/>
</dbReference>
<organism evidence="5 6">
    <name type="scientific">Lactuca saligna</name>
    <name type="common">Willowleaf lettuce</name>
    <dbReference type="NCBI Taxonomy" id="75948"/>
    <lineage>
        <taxon>Eukaryota</taxon>
        <taxon>Viridiplantae</taxon>
        <taxon>Streptophyta</taxon>
        <taxon>Embryophyta</taxon>
        <taxon>Tracheophyta</taxon>
        <taxon>Spermatophyta</taxon>
        <taxon>Magnoliopsida</taxon>
        <taxon>eudicotyledons</taxon>
        <taxon>Gunneridae</taxon>
        <taxon>Pentapetalae</taxon>
        <taxon>asterids</taxon>
        <taxon>campanulids</taxon>
        <taxon>Asterales</taxon>
        <taxon>Asteraceae</taxon>
        <taxon>Cichorioideae</taxon>
        <taxon>Cichorieae</taxon>
        <taxon>Lactucinae</taxon>
        <taxon>Lactuca</taxon>
    </lineage>
</organism>
<evidence type="ECO:0000256" key="1">
    <source>
        <dbReference type="ARBA" id="ARBA00022574"/>
    </source>
</evidence>
<proteinExistence type="predicted"/>
<dbReference type="SUPFAM" id="SSF46689">
    <property type="entry name" value="Homeodomain-like"/>
    <property type="match status" value="1"/>
</dbReference>